<comment type="caution">
    <text evidence="7">The sequence shown here is derived from an EMBL/GenBank/DDBJ whole genome shotgun (WGS) entry which is preliminary data.</text>
</comment>
<dbReference type="GO" id="GO:0016020">
    <property type="term" value="C:membrane"/>
    <property type="evidence" value="ECO:0007669"/>
    <property type="project" value="UniProtKB-SubCell"/>
</dbReference>
<dbReference type="InterPro" id="IPR002416">
    <property type="entry name" value="T2SS_protein-GspH"/>
</dbReference>
<evidence type="ECO:0008006" key="9">
    <source>
        <dbReference type="Google" id="ProtNLM"/>
    </source>
</evidence>
<reference evidence="8" key="1">
    <citation type="submission" date="2017-09" db="EMBL/GenBank/DDBJ databases">
        <title>Depth-based differentiation of microbial function through sediment-hosted aquifers and enrichment of novel symbionts in the deep terrestrial subsurface.</title>
        <authorList>
            <person name="Probst A.J."/>
            <person name="Ladd B."/>
            <person name="Jarett J.K."/>
            <person name="Geller-Mcgrath D.E."/>
            <person name="Sieber C.M.K."/>
            <person name="Emerson J.B."/>
            <person name="Anantharaman K."/>
            <person name="Thomas B.C."/>
            <person name="Malmstrom R."/>
            <person name="Stieglmeier M."/>
            <person name="Klingl A."/>
            <person name="Woyke T."/>
            <person name="Ryan C.M."/>
            <person name="Banfield J.F."/>
        </authorList>
    </citation>
    <scope>NUCLEOTIDE SEQUENCE [LARGE SCALE GENOMIC DNA]</scope>
</reference>
<keyword evidence="5 6" id="KW-0472">Membrane</keyword>
<dbReference type="PANTHER" id="PTHR30093">
    <property type="entry name" value="GENERAL SECRETION PATHWAY PROTEIN G"/>
    <property type="match status" value="1"/>
</dbReference>
<comment type="subcellular location">
    <subcellularLocation>
        <location evidence="1">Membrane</location>
        <topology evidence="1">Single-pass membrane protein</topology>
    </subcellularLocation>
</comment>
<evidence type="ECO:0000256" key="2">
    <source>
        <dbReference type="ARBA" id="ARBA00022481"/>
    </source>
</evidence>
<evidence type="ECO:0000256" key="1">
    <source>
        <dbReference type="ARBA" id="ARBA00004167"/>
    </source>
</evidence>
<dbReference type="EMBL" id="PFCN01000042">
    <property type="protein sequence ID" value="PIR70023.1"/>
    <property type="molecule type" value="Genomic_DNA"/>
</dbReference>
<dbReference type="Gene3D" id="3.30.700.10">
    <property type="entry name" value="Glycoprotein, Type 4 Pilin"/>
    <property type="match status" value="1"/>
</dbReference>
<evidence type="ECO:0000256" key="4">
    <source>
        <dbReference type="ARBA" id="ARBA00022989"/>
    </source>
</evidence>
<gene>
    <name evidence="7" type="ORF">COU46_03760</name>
</gene>
<evidence type="ECO:0000256" key="6">
    <source>
        <dbReference type="SAM" id="Phobius"/>
    </source>
</evidence>
<proteinExistence type="predicted"/>
<dbReference type="PROSITE" id="PS00409">
    <property type="entry name" value="PROKAR_NTER_METHYL"/>
    <property type="match status" value="1"/>
</dbReference>
<dbReference type="GO" id="GO:0015627">
    <property type="term" value="C:type II protein secretion system complex"/>
    <property type="evidence" value="ECO:0007669"/>
    <property type="project" value="InterPro"/>
</dbReference>
<dbReference type="AlphaFoldDB" id="A0A2H0TEQ7"/>
<dbReference type="Pfam" id="PF07963">
    <property type="entry name" value="N_methyl"/>
    <property type="match status" value="1"/>
</dbReference>
<dbReference type="SUPFAM" id="SSF54523">
    <property type="entry name" value="Pili subunits"/>
    <property type="match status" value="1"/>
</dbReference>
<protein>
    <recommendedName>
        <fullName evidence="9">Type II secretion system protein GspG C-terminal domain-containing protein</fullName>
    </recommendedName>
</protein>
<dbReference type="GO" id="GO:0015628">
    <property type="term" value="P:protein secretion by the type II secretion system"/>
    <property type="evidence" value="ECO:0007669"/>
    <property type="project" value="InterPro"/>
</dbReference>
<dbReference type="InterPro" id="IPR045584">
    <property type="entry name" value="Pilin-like"/>
</dbReference>
<evidence type="ECO:0000256" key="3">
    <source>
        <dbReference type="ARBA" id="ARBA00022692"/>
    </source>
</evidence>
<dbReference type="PANTHER" id="PTHR30093:SF44">
    <property type="entry name" value="TYPE II SECRETION SYSTEM CORE PROTEIN G"/>
    <property type="match status" value="1"/>
</dbReference>
<sequence>MNNKSKTKGFTLIELLVVIAIIGILSSIVLASLKSARQKSRDAKRLSDMHQMQIALEFYYDSFGRYPDSDFAGCGGWDSSGNGTFITPLVSNNFLPTHLLDSTINDSCGNYAYYRYSAGSYGCVGNAYYVLGVRDMETSNNPHPSSPGWSCPTRNWQGEFDWVVGRFE</sequence>
<name>A0A2H0TEQ7_9BACT</name>
<keyword evidence="3 6" id="KW-0812">Transmembrane</keyword>
<organism evidence="7 8">
    <name type="scientific">Candidatus Niyogibacteria bacterium CG10_big_fil_rev_8_21_14_0_10_42_19</name>
    <dbReference type="NCBI Taxonomy" id="1974725"/>
    <lineage>
        <taxon>Bacteria</taxon>
        <taxon>Candidatus Niyogiibacteriota</taxon>
    </lineage>
</organism>
<dbReference type="Proteomes" id="UP000229383">
    <property type="component" value="Unassembled WGS sequence"/>
</dbReference>
<dbReference type="PRINTS" id="PR00885">
    <property type="entry name" value="BCTERIALGSPH"/>
</dbReference>
<keyword evidence="4 6" id="KW-1133">Transmembrane helix</keyword>
<evidence type="ECO:0000313" key="8">
    <source>
        <dbReference type="Proteomes" id="UP000229383"/>
    </source>
</evidence>
<accession>A0A2H0TEQ7</accession>
<dbReference type="NCBIfam" id="TIGR02532">
    <property type="entry name" value="IV_pilin_GFxxxE"/>
    <property type="match status" value="1"/>
</dbReference>
<keyword evidence="2" id="KW-0488">Methylation</keyword>
<dbReference type="InterPro" id="IPR012902">
    <property type="entry name" value="N_methyl_site"/>
</dbReference>
<evidence type="ECO:0000313" key="7">
    <source>
        <dbReference type="EMBL" id="PIR70023.1"/>
    </source>
</evidence>
<feature type="transmembrane region" description="Helical" evidence="6">
    <location>
        <begin position="12"/>
        <end position="33"/>
    </location>
</feature>
<evidence type="ECO:0000256" key="5">
    <source>
        <dbReference type="ARBA" id="ARBA00023136"/>
    </source>
</evidence>